<dbReference type="Proteomes" id="UP000319557">
    <property type="component" value="Chromosome"/>
</dbReference>
<name>A0A517M6U7_9BACT</name>
<dbReference type="KEGG" id="ruv:EC9_48070"/>
<keyword evidence="3" id="KW-1185">Reference proteome</keyword>
<proteinExistence type="predicted"/>
<organism evidence="2 3">
    <name type="scientific">Rosistilla ulvae</name>
    <dbReference type="NCBI Taxonomy" id="1930277"/>
    <lineage>
        <taxon>Bacteria</taxon>
        <taxon>Pseudomonadati</taxon>
        <taxon>Planctomycetota</taxon>
        <taxon>Planctomycetia</taxon>
        <taxon>Pirellulales</taxon>
        <taxon>Pirellulaceae</taxon>
        <taxon>Rosistilla</taxon>
    </lineage>
</organism>
<gene>
    <name evidence="2" type="ORF">EC9_48070</name>
</gene>
<feature type="region of interest" description="Disordered" evidence="1">
    <location>
        <begin position="45"/>
        <end position="69"/>
    </location>
</feature>
<evidence type="ECO:0000313" key="3">
    <source>
        <dbReference type="Proteomes" id="UP000319557"/>
    </source>
</evidence>
<accession>A0A517M6U7</accession>
<protein>
    <submittedName>
        <fullName evidence="2">Uncharacterized protein</fullName>
    </submittedName>
</protein>
<reference evidence="2 3" key="1">
    <citation type="submission" date="2019-02" db="EMBL/GenBank/DDBJ databases">
        <title>Deep-cultivation of Planctomycetes and their phenomic and genomic characterization uncovers novel biology.</title>
        <authorList>
            <person name="Wiegand S."/>
            <person name="Jogler M."/>
            <person name="Boedeker C."/>
            <person name="Pinto D."/>
            <person name="Vollmers J."/>
            <person name="Rivas-Marin E."/>
            <person name="Kohn T."/>
            <person name="Peeters S.H."/>
            <person name="Heuer A."/>
            <person name="Rast P."/>
            <person name="Oberbeckmann S."/>
            <person name="Bunk B."/>
            <person name="Jeske O."/>
            <person name="Meyerdierks A."/>
            <person name="Storesund J.E."/>
            <person name="Kallscheuer N."/>
            <person name="Luecker S."/>
            <person name="Lage O.M."/>
            <person name="Pohl T."/>
            <person name="Merkel B.J."/>
            <person name="Hornburger P."/>
            <person name="Mueller R.-W."/>
            <person name="Bruemmer F."/>
            <person name="Labrenz M."/>
            <person name="Spormann A.M."/>
            <person name="Op den Camp H."/>
            <person name="Overmann J."/>
            <person name="Amann R."/>
            <person name="Jetten M.S.M."/>
            <person name="Mascher T."/>
            <person name="Medema M.H."/>
            <person name="Devos D.P."/>
            <person name="Kaster A.-K."/>
            <person name="Ovreas L."/>
            <person name="Rohde M."/>
            <person name="Galperin M.Y."/>
            <person name="Jogler C."/>
        </authorList>
    </citation>
    <scope>NUCLEOTIDE SEQUENCE [LARGE SCALE GENOMIC DNA]</scope>
    <source>
        <strain evidence="2 3">EC9</strain>
    </source>
</reference>
<evidence type="ECO:0000256" key="1">
    <source>
        <dbReference type="SAM" id="MobiDB-lite"/>
    </source>
</evidence>
<evidence type="ECO:0000313" key="2">
    <source>
        <dbReference type="EMBL" id="QDS90593.1"/>
    </source>
</evidence>
<sequence length="69" mass="7490">MGPRQAVRSIAAPLLIGAASASVENKGLPQRSRYRIKALLPMKMHHSGPLRDRHASNGQAKGSRCRLDC</sequence>
<dbReference type="EMBL" id="CP036261">
    <property type="protein sequence ID" value="QDS90593.1"/>
    <property type="molecule type" value="Genomic_DNA"/>
</dbReference>
<dbReference type="AlphaFoldDB" id="A0A517M6U7"/>